<evidence type="ECO:0000256" key="6">
    <source>
        <dbReference type="SAM" id="MobiDB-lite"/>
    </source>
</evidence>
<keyword evidence="11" id="KW-1185">Reference proteome</keyword>
<dbReference type="HOGENOM" id="CLU_006116_3_1_1"/>
<evidence type="ECO:0008006" key="12">
    <source>
        <dbReference type="Google" id="ProtNLM"/>
    </source>
</evidence>
<dbReference type="GO" id="GO:0000822">
    <property type="term" value="F:inositol hexakisphosphate binding"/>
    <property type="evidence" value="ECO:0007669"/>
    <property type="project" value="TreeGrafter"/>
</dbReference>
<dbReference type="Proteomes" id="UP000030655">
    <property type="component" value="Unassembled WGS sequence"/>
</dbReference>
<dbReference type="GO" id="GO:0005886">
    <property type="term" value="C:plasma membrane"/>
    <property type="evidence" value="ECO:0007669"/>
    <property type="project" value="TreeGrafter"/>
</dbReference>
<dbReference type="VEuPathDB" id="MicrosporidiaDB:H312_01754"/>
<feature type="domain" description="EXS" evidence="8">
    <location>
        <begin position="485"/>
        <end position="660"/>
    </location>
</feature>
<dbReference type="OrthoDB" id="9970435at2759"/>
<dbReference type="STRING" id="1288291.A0A059F0H8"/>
<feature type="transmembrane region" description="Helical" evidence="7">
    <location>
        <begin position="526"/>
        <end position="543"/>
    </location>
</feature>
<feature type="transmembrane region" description="Helical" evidence="7">
    <location>
        <begin position="423"/>
        <end position="440"/>
    </location>
</feature>
<dbReference type="GO" id="GO:0005794">
    <property type="term" value="C:Golgi apparatus"/>
    <property type="evidence" value="ECO:0007669"/>
    <property type="project" value="TreeGrafter"/>
</dbReference>
<evidence type="ECO:0000259" key="8">
    <source>
        <dbReference type="PROSITE" id="PS51380"/>
    </source>
</evidence>
<dbReference type="PANTHER" id="PTHR10783:SF103">
    <property type="entry name" value="SOLUTE CARRIER FAMILY 53 MEMBER 1"/>
    <property type="match status" value="1"/>
</dbReference>
<feature type="compositionally biased region" description="Low complexity" evidence="6">
    <location>
        <begin position="103"/>
        <end position="116"/>
    </location>
</feature>
<organism evidence="10 11">
    <name type="scientific">Anncaliia algerae PRA339</name>
    <dbReference type="NCBI Taxonomy" id="1288291"/>
    <lineage>
        <taxon>Eukaryota</taxon>
        <taxon>Fungi</taxon>
        <taxon>Fungi incertae sedis</taxon>
        <taxon>Microsporidia</taxon>
        <taxon>Tubulinosematoidea</taxon>
        <taxon>Tubulinosematidae</taxon>
        <taxon>Anncaliia</taxon>
    </lineage>
</organism>
<dbReference type="PROSITE" id="PS51380">
    <property type="entry name" value="EXS"/>
    <property type="match status" value="1"/>
</dbReference>
<proteinExistence type="inferred from homology"/>
<feature type="region of interest" description="Disordered" evidence="6">
    <location>
        <begin position="100"/>
        <end position="140"/>
    </location>
</feature>
<keyword evidence="5 7" id="KW-0472">Membrane</keyword>
<name>A0A059F0H8_9MICR</name>
<evidence type="ECO:0000256" key="3">
    <source>
        <dbReference type="ARBA" id="ARBA00022692"/>
    </source>
</evidence>
<reference evidence="10 11" key="2">
    <citation type="submission" date="2014-03" db="EMBL/GenBank/DDBJ databases">
        <title>The Genome Sequence of Anncaliia algerae insect isolate PRA339.</title>
        <authorList>
            <consortium name="The Broad Institute Genome Sequencing Platform"/>
            <consortium name="The Broad Institute Genome Sequencing Center for Infectious Disease"/>
            <person name="Cuomo C."/>
            <person name="Becnel J."/>
            <person name="Sanscrainte N."/>
            <person name="Walker B."/>
            <person name="Young S.K."/>
            <person name="Zeng Q."/>
            <person name="Gargeya S."/>
            <person name="Fitzgerald M."/>
            <person name="Haas B."/>
            <person name="Abouelleil A."/>
            <person name="Alvarado L."/>
            <person name="Arachchi H.M."/>
            <person name="Berlin A.M."/>
            <person name="Chapman S.B."/>
            <person name="Dewar J."/>
            <person name="Goldberg J."/>
            <person name="Griggs A."/>
            <person name="Gujja S."/>
            <person name="Hansen M."/>
            <person name="Howarth C."/>
            <person name="Imamovic A."/>
            <person name="Larimer J."/>
            <person name="McCowan C."/>
            <person name="Murphy C."/>
            <person name="Neiman D."/>
            <person name="Pearson M."/>
            <person name="Priest M."/>
            <person name="Roberts A."/>
            <person name="Saif S."/>
            <person name="Shea T."/>
            <person name="Sisk P."/>
            <person name="Sykes S."/>
            <person name="Wortman J."/>
            <person name="Nusbaum C."/>
            <person name="Birren B."/>
        </authorList>
    </citation>
    <scope>NUCLEOTIDE SEQUENCE [LARGE SCALE GENOMIC DNA]</scope>
    <source>
        <strain evidence="10 11">PRA339</strain>
    </source>
</reference>
<dbReference type="Pfam" id="PF03124">
    <property type="entry name" value="EXS"/>
    <property type="match status" value="1"/>
</dbReference>
<dbReference type="EMBL" id="KK365161">
    <property type="protein sequence ID" value="KCZ80808.1"/>
    <property type="molecule type" value="Genomic_DNA"/>
</dbReference>
<dbReference type="PROSITE" id="PS51382">
    <property type="entry name" value="SPX"/>
    <property type="match status" value="1"/>
</dbReference>
<comment type="subcellular location">
    <subcellularLocation>
        <location evidence="1">Membrane</location>
        <topology evidence="1">Multi-pass membrane protein</topology>
    </subcellularLocation>
</comment>
<evidence type="ECO:0000256" key="2">
    <source>
        <dbReference type="ARBA" id="ARBA00009665"/>
    </source>
</evidence>
<dbReference type="InterPro" id="IPR004331">
    <property type="entry name" value="SPX_dom"/>
</dbReference>
<feature type="transmembrane region" description="Helical" evidence="7">
    <location>
        <begin position="322"/>
        <end position="341"/>
    </location>
</feature>
<evidence type="ECO:0000256" key="7">
    <source>
        <dbReference type="SAM" id="Phobius"/>
    </source>
</evidence>
<accession>A0A059F0H8</accession>
<feature type="transmembrane region" description="Helical" evidence="7">
    <location>
        <begin position="467"/>
        <end position="488"/>
    </location>
</feature>
<dbReference type="PANTHER" id="PTHR10783">
    <property type="entry name" value="XENOTROPIC AND POLYTROPIC RETROVIRUS RECEPTOR 1-RELATED"/>
    <property type="match status" value="1"/>
</dbReference>
<protein>
    <recommendedName>
        <fullName evidence="12">EXS domain-containing protein</fullName>
    </recommendedName>
</protein>
<reference evidence="11" key="1">
    <citation type="submission" date="2013-02" db="EMBL/GenBank/DDBJ databases">
        <authorList>
            <consortium name="The Broad Institute Genome Sequencing Platform"/>
            <person name="Cuomo C."/>
            <person name="Becnel J."/>
            <person name="Sanscrainte N."/>
            <person name="Walker B."/>
            <person name="Young S.K."/>
            <person name="Zeng Q."/>
            <person name="Gargeya S."/>
            <person name="Fitzgerald M."/>
            <person name="Haas B."/>
            <person name="Abouelleil A."/>
            <person name="Alvarado L."/>
            <person name="Arachchi H.M."/>
            <person name="Berlin A.M."/>
            <person name="Chapman S.B."/>
            <person name="Dewar J."/>
            <person name="Goldberg J."/>
            <person name="Griggs A."/>
            <person name="Gujja S."/>
            <person name="Hansen M."/>
            <person name="Howarth C."/>
            <person name="Imamovic A."/>
            <person name="Larimer J."/>
            <person name="McCowan C."/>
            <person name="Murphy C."/>
            <person name="Neiman D."/>
            <person name="Pearson M."/>
            <person name="Priest M."/>
            <person name="Roberts A."/>
            <person name="Saif S."/>
            <person name="Shea T."/>
            <person name="Sisk P."/>
            <person name="Sykes S."/>
            <person name="Wortman J."/>
            <person name="Nusbaum C."/>
            <person name="Birren B."/>
        </authorList>
    </citation>
    <scope>NUCLEOTIDE SEQUENCE [LARGE SCALE GENOMIC DNA]</scope>
    <source>
        <strain evidence="11">PRA339</strain>
    </source>
</reference>
<evidence type="ECO:0000256" key="5">
    <source>
        <dbReference type="ARBA" id="ARBA00023136"/>
    </source>
</evidence>
<keyword evidence="4 7" id="KW-1133">Transmembrane helix</keyword>
<feature type="transmembrane region" description="Helical" evidence="7">
    <location>
        <begin position="353"/>
        <end position="377"/>
    </location>
</feature>
<feature type="transmembrane region" description="Helical" evidence="7">
    <location>
        <begin position="398"/>
        <end position="417"/>
    </location>
</feature>
<dbReference type="Pfam" id="PF03105">
    <property type="entry name" value="SPX"/>
    <property type="match status" value="1"/>
</dbReference>
<dbReference type="InterPro" id="IPR004342">
    <property type="entry name" value="EXS_C"/>
</dbReference>
<gene>
    <name evidence="10" type="ORF">H312_01754</name>
</gene>
<dbReference type="AlphaFoldDB" id="A0A059F0H8"/>
<feature type="domain" description="SPX" evidence="9">
    <location>
        <begin position="1"/>
        <end position="270"/>
    </location>
</feature>
<feature type="transmembrane region" description="Helical" evidence="7">
    <location>
        <begin position="584"/>
        <end position="602"/>
    </location>
</feature>
<dbReference type="GO" id="GO:0006817">
    <property type="term" value="P:phosphate ion transport"/>
    <property type="evidence" value="ECO:0007669"/>
    <property type="project" value="TreeGrafter"/>
</dbReference>
<dbReference type="GO" id="GO:0016036">
    <property type="term" value="P:cellular response to phosphate starvation"/>
    <property type="evidence" value="ECO:0007669"/>
    <property type="project" value="TreeGrafter"/>
</dbReference>
<evidence type="ECO:0000256" key="4">
    <source>
        <dbReference type="ARBA" id="ARBA00022989"/>
    </source>
</evidence>
<feature type="compositionally biased region" description="Basic and acidic residues" evidence="6">
    <location>
        <begin position="131"/>
        <end position="140"/>
    </location>
</feature>
<feature type="transmembrane region" description="Helical" evidence="7">
    <location>
        <begin position="550"/>
        <end position="569"/>
    </location>
</feature>
<evidence type="ECO:0000313" key="10">
    <source>
        <dbReference type="EMBL" id="KCZ80808.1"/>
    </source>
</evidence>
<comment type="similarity">
    <text evidence="2">Belongs to the SYG1 (TC 2.A.94) family.</text>
</comment>
<keyword evidence="3 7" id="KW-0812">Transmembrane</keyword>
<evidence type="ECO:0000256" key="1">
    <source>
        <dbReference type="ARBA" id="ARBA00004141"/>
    </source>
</evidence>
<sequence length="677" mass="81412">MGFSKKLKKENLNEWKKWYMDYDMLVGLINDEHEFIKHYLQEINKVEEFYKYAEKELIKGKNEVKDMLHIKNEEDINLTTEIENETKLFLLQPMDAGSCFGDTNSSTSSHSGNSTSTEEDYNKRKQPMVDSKYKNTKEENELRKIEEEIKKNEKNKKRLKKKREEIKREKILESEIDEEREPDTEEEKKEINKPKLTWKDKILAQKDKLFFNNIFKTKYDKAKKEKALLEFIASTKHVIRYRNLNLLGFRKVLIKYDHLKDRNISYVLLPILEKTHFAKSREIDNSIKIASNKFKEVYHKNDPRKADEILRNINRKQKANQFIIFLLGVFLTVSCFIHYRYFYDLQSNLQFNYYFSVISILLGSLLFGICCVIFKFYSINSSFIFEFTVGSRFINDKYLFYVSSLILIHQLTTIYFYKNSNSLLSLIIVVIQLFPAHIYYLRSRYYLVGALVKVFLPFFQVKFKHFFLADVVCSHTAALKFFMISCGIKNDSSWMLLLLYPSTIRIFQCLRRFYDEGFKTQLYNALKYLCSFISTAFILYLSFSQTKNHFISYTLLGIASFYSLIWDLIFDWNIFRNEYIFPRIIYPLVVLFNIFIRFIWLYKEHFKIHDFYCLMLEIFRRYLWLLVRVEIEHLYNCNRLTAMKYVNIKREELFYVKDYEPLNSNLDTEPLVSNAEV</sequence>
<evidence type="ECO:0000259" key="9">
    <source>
        <dbReference type="PROSITE" id="PS51382"/>
    </source>
</evidence>
<evidence type="ECO:0000313" key="11">
    <source>
        <dbReference type="Proteomes" id="UP000030655"/>
    </source>
</evidence>